<evidence type="ECO:0000259" key="4">
    <source>
        <dbReference type="PROSITE" id="PS51462"/>
    </source>
</evidence>
<dbReference type="AlphaFoldDB" id="A0A365L7T9"/>
<dbReference type="InterPro" id="IPR000086">
    <property type="entry name" value="NUDIX_hydrolase_dom"/>
</dbReference>
<evidence type="ECO:0000256" key="1">
    <source>
        <dbReference type="ARBA" id="ARBA00001946"/>
    </source>
</evidence>
<evidence type="ECO:0000313" key="6">
    <source>
        <dbReference type="Proteomes" id="UP000251002"/>
    </source>
</evidence>
<dbReference type="RefSeq" id="WP_112222017.1">
    <property type="nucleotide sequence ID" value="NZ_CP196859.1"/>
</dbReference>
<evidence type="ECO:0000256" key="2">
    <source>
        <dbReference type="ARBA" id="ARBA00022801"/>
    </source>
</evidence>
<reference evidence="5 6" key="1">
    <citation type="submission" date="2018-06" db="EMBL/GenBank/DDBJ databases">
        <title>The draft genome sequences of strains SCU63 and S1.</title>
        <authorList>
            <person name="Gan L."/>
        </authorList>
    </citation>
    <scope>NUCLEOTIDE SEQUENCE [LARGE SCALE GENOMIC DNA]</scope>
    <source>
        <strain evidence="5 6">SCU63</strain>
    </source>
</reference>
<dbReference type="EMBL" id="QLZR01000001">
    <property type="protein sequence ID" value="RAZ81445.1"/>
    <property type="molecule type" value="Genomic_DNA"/>
</dbReference>
<dbReference type="PRINTS" id="PR00502">
    <property type="entry name" value="NUDIXFAMILY"/>
</dbReference>
<dbReference type="PANTHER" id="PTHR43046">
    <property type="entry name" value="GDP-MANNOSE MANNOSYL HYDROLASE"/>
    <property type="match status" value="1"/>
</dbReference>
<comment type="cofactor">
    <cofactor evidence="1">
        <name>Mg(2+)</name>
        <dbReference type="ChEBI" id="CHEBI:18420"/>
    </cofactor>
</comment>
<accession>A0A365L7T9</accession>
<dbReference type="PROSITE" id="PS51462">
    <property type="entry name" value="NUDIX"/>
    <property type="match status" value="1"/>
</dbReference>
<feature type="domain" description="Nudix hydrolase" evidence="4">
    <location>
        <begin position="3"/>
        <end position="132"/>
    </location>
</feature>
<evidence type="ECO:0000256" key="3">
    <source>
        <dbReference type="RuleBase" id="RU003476"/>
    </source>
</evidence>
<dbReference type="CDD" id="cd02883">
    <property type="entry name" value="NUDIX_Hydrolase"/>
    <property type="match status" value="1"/>
</dbReference>
<comment type="similarity">
    <text evidence="3">Belongs to the Nudix hydrolase family.</text>
</comment>
<gene>
    <name evidence="5" type="ORF">DP120_03990</name>
</gene>
<dbReference type="GO" id="GO:0016787">
    <property type="term" value="F:hydrolase activity"/>
    <property type="evidence" value="ECO:0007669"/>
    <property type="project" value="UniProtKB-KW"/>
</dbReference>
<dbReference type="PROSITE" id="PS00893">
    <property type="entry name" value="NUDIX_BOX"/>
    <property type="match status" value="1"/>
</dbReference>
<proteinExistence type="inferred from homology"/>
<dbReference type="Pfam" id="PF00293">
    <property type="entry name" value="NUDIX"/>
    <property type="match status" value="1"/>
</dbReference>
<sequence>METWYGAAGICINKSSQLLMVLEGVTAETQKWSIPTGGLEKGETFEQCVLREIEEETGYTAEILAEIKAKKGVYEHLNIAYEVHYFAVEITGGEAKIQDPDELILDIAWKPAEELRVLPLSYPEDREELLAFLAAPKTLVNTSFT</sequence>
<protein>
    <submittedName>
        <fullName evidence="5">DNA mismatch repair protein MutT</fullName>
    </submittedName>
</protein>
<dbReference type="SUPFAM" id="SSF55811">
    <property type="entry name" value="Nudix"/>
    <property type="match status" value="1"/>
</dbReference>
<dbReference type="InterPro" id="IPR020476">
    <property type="entry name" value="Nudix_hydrolase"/>
</dbReference>
<name>A0A365L7T9_9BACL</name>
<dbReference type="PANTHER" id="PTHR43046:SF2">
    <property type="entry name" value="8-OXO-DGTP DIPHOSPHATASE-RELATED"/>
    <property type="match status" value="1"/>
</dbReference>
<evidence type="ECO:0000313" key="5">
    <source>
        <dbReference type="EMBL" id="RAZ81445.1"/>
    </source>
</evidence>
<dbReference type="Proteomes" id="UP000251002">
    <property type="component" value="Unassembled WGS sequence"/>
</dbReference>
<dbReference type="InterPro" id="IPR020084">
    <property type="entry name" value="NUDIX_hydrolase_CS"/>
</dbReference>
<comment type="caution">
    <text evidence="5">The sequence shown here is derived from an EMBL/GenBank/DDBJ whole genome shotgun (WGS) entry which is preliminary data.</text>
</comment>
<keyword evidence="6" id="KW-1185">Reference proteome</keyword>
<dbReference type="InterPro" id="IPR015797">
    <property type="entry name" value="NUDIX_hydrolase-like_dom_sf"/>
</dbReference>
<dbReference type="Gene3D" id="3.90.79.10">
    <property type="entry name" value="Nucleoside Triphosphate Pyrophosphohydrolase"/>
    <property type="match status" value="1"/>
</dbReference>
<keyword evidence="2 3" id="KW-0378">Hydrolase</keyword>
<organism evidence="5 6">
    <name type="scientific">Planococcus halotolerans</name>
    <dbReference type="NCBI Taxonomy" id="2233542"/>
    <lineage>
        <taxon>Bacteria</taxon>
        <taxon>Bacillati</taxon>
        <taxon>Bacillota</taxon>
        <taxon>Bacilli</taxon>
        <taxon>Bacillales</taxon>
        <taxon>Caryophanaceae</taxon>
        <taxon>Planococcus</taxon>
    </lineage>
</organism>